<evidence type="ECO:0000256" key="2">
    <source>
        <dbReference type="SAM" id="Phobius"/>
    </source>
</evidence>
<feature type="transmembrane region" description="Helical" evidence="2">
    <location>
        <begin position="78"/>
        <end position="102"/>
    </location>
</feature>
<dbReference type="EMBL" id="JAEVHI010000005">
    <property type="protein sequence ID" value="KAG5290630.1"/>
    <property type="molecule type" value="Genomic_DNA"/>
</dbReference>
<name>A0A8H8CUS2_AJECA</name>
<dbReference type="VEuPathDB" id="FungiDB:I7I52_07706"/>
<keyword evidence="2" id="KW-0812">Transmembrane</keyword>
<keyword evidence="2" id="KW-0472">Membrane</keyword>
<feature type="region of interest" description="Disordered" evidence="1">
    <location>
        <begin position="298"/>
        <end position="385"/>
    </location>
</feature>
<feature type="compositionally biased region" description="Low complexity" evidence="1">
    <location>
        <begin position="357"/>
        <end position="380"/>
    </location>
</feature>
<protein>
    <submittedName>
        <fullName evidence="3">Uncharacterized protein</fullName>
    </submittedName>
</protein>
<feature type="transmembrane region" description="Helical" evidence="2">
    <location>
        <begin position="45"/>
        <end position="66"/>
    </location>
</feature>
<evidence type="ECO:0000256" key="1">
    <source>
        <dbReference type="SAM" id="MobiDB-lite"/>
    </source>
</evidence>
<feature type="compositionally biased region" description="Polar residues" evidence="1">
    <location>
        <begin position="304"/>
        <end position="346"/>
    </location>
</feature>
<feature type="region of interest" description="Disordered" evidence="1">
    <location>
        <begin position="177"/>
        <end position="215"/>
    </location>
</feature>
<comment type="caution">
    <text evidence="3">The sequence shown here is derived from an EMBL/GenBank/DDBJ whole genome shotgun (WGS) entry which is preliminary data.</text>
</comment>
<gene>
    <name evidence="3" type="ORF">I7I52_07706</name>
</gene>
<feature type="region of interest" description="Disordered" evidence="1">
    <location>
        <begin position="234"/>
        <end position="279"/>
    </location>
</feature>
<feature type="region of interest" description="Disordered" evidence="1">
    <location>
        <begin position="403"/>
        <end position="423"/>
    </location>
</feature>
<accession>A0A8H8CUS2</accession>
<evidence type="ECO:0000313" key="4">
    <source>
        <dbReference type="Proteomes" id="UP000670092"/>
    </source>
</evidence>
<dbReference type="OrthoDB" id="4188781at2759"/>
<reference evidence="3 4" key="1">
    <citation type="submission" date="2021-01" db="EMBL/GenBank/DDBJ databases">
        <title>Chromosome-level genome assembly of a human fungal pathogen reveals clustering of transcriptionally co-regulated genes.</title>
        <authorList>
            <person name="Voorhies M."/>
            <person name="Cohen S."/>
            <person name="Shea T.P."/>
            <person name="Petrus S."/>
            <person name="Munoz J.F."/>
            <person name="Poplawski S."/>
            <person name="Goldman W.E."/>
            <person name="Michael T."/>
            <person name="Cuomo C.A."/>
            <person name="Sil A."/>
            <person name="Beyhan S."/>
        </authorList>
    </citation>
    <scope>NUCLEOTIDE SEQUENCE [LARGE SCALE GENOMIC DNA]</scope>
    <source>
        <strain evidence="3 4">G184AR</strain>
    </source>
</reference>
<proteinExistence type="predicted"/>
<keyword evidence="2" id="KW-1133">Transmembrane helix</keyword>
<evidence type="ECO:0000313" key="3">
    <source>
        <dbReference type="EMBL" id="KAG5290630.1"/>
    </source>
</evidence>
<sequence length="554" mass="60738">MGRPFVLLSLGLSAILFTAISTIVNGAFAASLENAVPNCAFLTYMAVVLTAISSIVLGLLLVSFTLDAARGRRFWKSWNGLAFVLLGGILSIALIFVAFALRQSDSLLKGEDSSLFPRTTRVLYYVWCGVWAGAILFQILFYVCLAVHPDHRPNLRSVSISKPASDIAGFLWPKRRQPKLTGTRPSSSFQPAVFPEHKQPPNNPTDSHHDSERKNHKSSLYVGNIILNTHILQHLQQHARRHSDSHQQVQDSKPHKVIYPSNRSCSPQEPEHTFEQWDTSSVPREICDALLKSTIQNIAPADRASNSSNSYKQTTSRPNSEAPSLASISMTVTTSKPSLARQQSSETPRKPHKDSILPDSPNLTSSPSSSSLPSTPYTRAYRPRPPSAYSCSCISHPPIAATRHQHRHDLHTPLPRPKFTPRRPRAHSFEDNIHPLFRTSSPEPPPGTTRGTVVTASPVAGQTISKNTLSRIKSGSFSLPVSSSPLAQTAMMDLDIAGDRVDEGAQEGDCEDDDITTRTDMPIPGFVLAAGNRGSWVDYGKRKSSRGPGRDDGR</sequence>
<organism evidence="3 4">
    <name type="scientific">Ajellomyces capsulatus</name>
    <name type="common">Darling's disease fungus</name>
    <name type="synonym">Histoplasma capsulatum</name>
    <dbReference type="NCBI Taxonomy" id="5037"/>
    <lineage>
        <taxon>Eukaryota</taxon>
        <taxon>Fungi</taxon>
        <taxon>Dikarya</taxon>
        <taxon>Ascomycota</taxon>
        <taxon>Pezizomycotina</taxon>
        <taxon>Eurotiomycetes</taxon>
        <taxon>Eurotiomycetidae</taxon>
        <taxon>Onygenales</taxon>
        <taxon>Ajellomycetaceae</taxon>
        <taxon>Histoplasma</taxon>
    </lineage>
</organism>
<feature type="compositionally biased region" description="Basic and acidic residues" evidence="1">
    <location>
        <begin position="347"/>
        <end position="356"/>
    </location>
</feature>
<feature type="transmembrane region" description="Helical" evidence="2">
    <location>
        <begin position="122"/>
        <end position="147"/>
    </location>
</feature>
<dbReference type="Proteomes" id="UP000670092">
    <property type="component" value="Unassembled WGS sequence"/>
</dbReference>
<dbReference type="AlphaFoldDB" id="A0A8H8CUS2"/>